<dbReference type="Proteomes" id="UP001304671">
    <property type="component" value="Unassembled WGS sequence"/>
</dbReference>
<protein>
    <recommendedName>
        <fullName evidence="4">DUF998 domain-containing protein</fullName>
    </recommendedName>
</protein>
<comment type="caution">
    <text evidence="2">The sequence shown here is derived from an EMBL/GenBank/DDBJ whole genome shotgun (WGS) entry which is preliminary data.</text>
</comment>
<feature type="transmembrane region" description="Helical" evidence="1">
    <location>
        <begin position="7"/>
        <end position="25"/>
    </location>
</feature>
<proteinExistence type="predicted"/>
<keyword evidence="1" id="KW-0812">Transmembrane</keyword>
<name>A0ABU5QP79_9BACT</name>
<keyword evidence="1" id="KW-0472">Membrane</keyword>
<accession>A0ABU5QP79</accession>
<feature type="transmembrane region" description="Helical" evidence="1">
    <location>
        <begin position="63"/>
        <end position="83"/>
    </location>
</feature>
<keyword evidence="1" id="KW-1133">Transmembrane helix</keyword>
<evidence type="ECO:0000256" key="1">
    <source>
        <dbReference type="SAM" id="Phobius"/>
    </source>
</evidence>
<feature type="transmembrane region" description="Helical" evidence="1">
    <location>
        <begin position="145"/>
        <end position="164"/>
    </location>
</feature>
<feature type="transmembrane region" description="Helical" evidence="1">
    <location>
        <begin position="95"/>
        <end position="112"/>
    </location>
</feature>
<feature type="transmembrane region" description="Helical" evidence="1">
    <location>
        <begin position="118"/>
        <end position="138"/>
    </location>
</feature>
<evidence type="ECO:0000313" key="3">
    <source>
        <dbReference type="Proteomes" id="UP001304671"/>
    </source>
</evidence>
<dbReference type="EMBL" id="JAYFUL010000019">
    <property type="protein sequence ID" value="MEA5258644.1"/>
    <property type="molecule type" value="Genomic_DNA"/>
</dbReference>
<keyword evidence="3" id="KW-1185">Reference proteome</keyword>
<sequence>MLKRYSVLIGIVISLTFILIATFNYPGGSLFDKNSIGFNWKSNFISNLFGEKAVNGLDNPARFWASIGMIFLSASFAIFFIEFSKKIPNKGAANVIKYCGAIGMVFTFLIATPLHDTMITIASTMFLISIFYITVFVFKSKLHLFKVLCVICLLVFYSTLYLYGSGTFLIFLPIMQKLNFAITIILIVGLEYFTKKEDFDHIKVGK</sequence>
<evidence type="ECO:0000313" key="2">
    <source>
        <dbReference type="EMBL" id="MEA5258644.1"/>
    </source>
</evidence>
<gene>
    <name evidence="2" type="ORF">VB264_12680</name>
</gene>
<organism evidence="2 3">
    <name type="scientific">Arcicella aquatica</name>
    <dbReference type="NCBI Taxonomy" id="217141"/>
    <lineage>
        <taxon>Bacteria</taxon>
        <taxon>Pseudomonadati</taxon>
        <taxon>Bacteroidota</taxon>
        <taxon>Cytophagia</taxon>
        <taxon>Cytophagales</taxon>
        <taxon>Flectobacillaceae</taxon>
        <taxon>Arcicella</taxon>
    </lineage>
</organism>
<dbReference type="RefSeq" id="WP_323249895.1">
    <property type="nucleotide sequence ID" value="NZ_JAYFUL010000019.1"/>
</dbReference>
<feature type="transmembrane region" description="Helical" evidence="1">
    <location>
        <begin position="170"/>
        <end position="193"/>
    </location>
</feature>
<evidence type="ECO:0008006" key="4">
    <source>
        <dbReference type="Google" id="ProtNLM"/>
    </source>
</evidence>
<reference evidence="2 3" key="1">
    <citation type="submission" date="2023-12" db="EMBL/GenBank/DDBJ databases">
        <title>Novel species of the genus Arcicella isolated from rivers.</title>
        <authorList>
            <person name="Lu H."/>
        </authorList>
    </citation>
    <scope>NUCLEOTIDE SEQUENCE [LARGE SCALE GENOMIC DNA]</scope>
    <source>
        <strain evidence="2 3">LMG 21963</strain>
    </source>
</reference>